<keyword evidence="11" id="KW-1185">Reference proteome</keyword>
<evidence type="ECO:0000256" key="9">
    <source>
        <dbReference type="SAM" id="Phobius"/>
    </source>
</evidence>
<sequence length="305" mass="34549">MIIRPRYHWFRLLFIWQGSVVPRIMSRLLLVLGISLLASIWAPWWISRHAQSSLNIYIFTLLGVSLAIFLGFRNSASYERFWEARKLWGGLLIASRELTGKCLALAPAAPQTTPLIDGICAFIYALKGHLRQEDVSAHLQRLLPPAQWQRVQQARNQPALILAWLQQLLAELRRDGSINDWQWQMLDKNMDTLVEVQGGCERISTTPIPFTYRVLLNRTVTIYCMLLPVGLATSIGWVTPLIAVFIAYTFLALDTLGDELEEPFGKEGNDLPLAAMSHNIEASLRELQGVPMQVPPPQPDGIYLH</sequence>
<feature type="transmembrane region" description="Helical" evidence="9">
    <location>
        <begin position="20"/>
        <end position="42"/>
    </location>
</feature>
<protein>
    <submittedName>
        <fullName evidence="10">Bestrophin family protein</fullName>
    </submittedName>
</protein>
<dbReference type="Pfam" id="PF25539">
    <property type="entry name" value="Bestrophin_2"/>
    <property type="match status" value="1"/>
</dbReference>
<evidence type="ECO:0000256" key="8">
    <source>
        <dbReference type="ARBA" id="ARBA00034708"/>
    </source>
</evidence>
<keyword evidence="2" id="KW-0813">Transport</keyword>
<dbReference type="Proteomes" id="UP001595741">
    <property type="component" value="Unassembled WGS sequence"/>
</dbReference>
<keyword evidence="3" id="KW-1003">Cell membrane</keyword>
<organism evidence="10 11">
    <name type="scientific">Vogesella facilis</name>
    <dbReference type="NCBI Taxonomy" id="1655232"/>
    <lineage>
        <taxon>Bacteria</taxon>
        <taxon>Pseudomonadati</taxon>
        <taxon>Pseudomonadota</taxon>
        <taxon>Betaproteobacteria</taxon>
        <taxon>Neisseriales</taxon>
        <taxon>Chromobacteriaceae</taxon>
        <taxon>Vogesella</taxon>
    </lineage>
</organism>
<keyword evidence="7 9" id="KW-0472">Membrane</keyword>
<feature type="transmembrane region" description="Helical" evidence="9">
    <location>
        <begin position="54"/>
        <end position="72"/>
    </location>
</feature>
<dbReference type="RefSeq" id="WP_386087824.1">
    <property type="nucleotide sequence ID" value="NZ_JBHRXN010000005.1"/>
</dbReference>
<dbReference type="PANTHER" id="PTHR33281">
    <property type="entry name" value="UPF0187 PROTEIN YNEE"/>
    <property type="match status" value="1"/>
</dbReference>
<comment type="similarity">
    <text evidence="8">Belongs to the anion channel-forming bestrophin (TC 1.A.46) family.</text>
</comment>
<evidence type="ECO:0000313" key="11">
    <source>
        <dbReference type="Proteomes" id="UP001595741"/>
    </source>
</evidence>
<evidence type="ECO:0000256" key="2">
    <source>
        <dbReference type="ARBA" id="ARBA00022448"/>
    </source>
</evidence>
<evidence type="ECO:0000256" key="5">
    <source>
        <dbReference type="ARBA" id="ARBA00022989"/>
    </source>
</evidence>
<dbReference type="PANTHER" id="PTHR33281:SF19">
    <property type="entry name" value="VOLTAGE-DEPENDENT ANION CHANNEL-FORMING PROTEIN YNEE"/>
    <property type="match status" value="1"/>
</dbReference>
<name>A0ABV7RAY6_9NEIS</name>
<keyword evidence="4 9" id="KW-0812">Transmembrane</keyword>
<proteinExistence type="inferred from homology"/>
<accession>A0ABV7RAY6</accession>
<evidence type="ECO:0000256" key="3">
    <source>
        <dbReference type="ARBA" id="ARBA00022475"/>
    </source>
</evidence>
<comment type="subcellular location">
    <subcellularLocation>
        <location evidence="1">Cell membrane</location>
        <topology evidence="1">Multi-pass membrane protein</topology>
    </subcellularLocation>
</comment>
<evidence type="ECO:0000313" key="10">
    <source>
        <dbReference type="EMBL" id="MFC3530937.1"/>
    </source>
</evidence>
<keyword evidence="5 9" id="KW-1133">Transmembrane helix</keyword>
<evidence type="ECO:0000256" key="1">
    <source>
        <dbReference type="ARBA" id="ARBA00004651"/>
    </source>
</evidence>
<evidence type="ECO:0000256" key="6">
    <source>
        <dbReference type="ARBA" id="ARBA00023065"/>
    </source>
</evidence>
<evidence type="ECO:0000256" key="7">
    <source>
        <dbReference type="ARBA" id="ARBA00023136"/>
    </source>
</evidence>
<keyword evidence="6" id="KW-0406">Ion transport</keyword>
<evidence type="ECO:0000256" key="4">
    <source>
        <dbReference type="ARBA" id="ARBA00022692"/>
    </source>
</evidence>
<reference evidence="11" key="1">
    <citation type="journal article" date="2019" name="Int. J. Syst. Evol. Microbiol.">
        <title>The Global Catalogue of Microorganisms (GCM) 10K type strain sequencing project: providing services to taxonomists for standard genome sequencing and annotation.</title>
        <authorList>
            <consortium name="The Broad Institute Genomics Platform"/>
            <consortium name="The Broad Institute Genome Sequencing Center for Infectious Disease"/>
            <person name="Wu L."/>
            <person name="Ma J."/>
        </authorList>
    </citation>
    <scope>NUCLEOTIDE SEQUENCE [LARGE SCALE GENOMIC DNA]</scope>
    <source>
        <strain evidence="11">KCTC 42742</strain>
    </source>
</reference>
<dbReference type="InterPro" id="IPR044669">
    <property type="entry name" value="YneE/VCCN1/2-like"/>
</dbReference>
<dbReference type="EMBL" id="JBHRXN010000005">
    <property type="protein sequence ID" value="MFC3530937.1"/>
    <property type="molecule type" value="Genomic_DNA"/>
</dbReference>
<gene>
    <name evidence="10" type="ORF">ACFOLG_01950</name>
</gene>
<feature type="transmembrane region" description="Helical" evidence="9">
    <location>
        <begin position="222"/>
        <end position="251"/>
    </location>
</feature>
<comment type="caution">
    <text evidence="10">The sequence shown here is derived from an EMBL/GenBank/DDBJ whole genome shotgun (WGS) entry which is preliminary data.</text>
</comment>